<gene>
    <name evidence="2" type="primary">LOC112679891</name>
</gene>
<evidence type="ECO:0000313" key="2">
    <source>
        <dbReference type="RefSeq" id="XP_025405610.1"/>
    </source>
</evidence>
<protein>
    <submittedName>
        <fullName evidence="2">Uncharacterized protein LOC112679891</fullName>
    </submittedName>
</protein>
<name>A0A8B8F4W8_9HEMI</name>
<dbReference type="AlphaFoldDB" id="A0A8B8F4W8"/>
<keyword evidence="1" id="KW-1185">Reference proteome</keyword>
<organism evidence="1 2">
    <name type="scientific">Sipha flava</name>
    <name type="common">yellow sugarcane aphid</name>
    <dbReference type="NCBI Taxonomy" id="143950"/>
    <lineage>
        <taxon>Eukaryota</taxon>
        <taxon>Metazoa</taxon>
        <taxon>Ecdysozoa</taxon>
        <taxon>Arthropoda</taxon>
        <taxon>Hexapoda</taxon>
        <taxon>Insecta</taxon>
        <taxon>Pterygota</taxon>
        <taxon>Neoptera</taxon>
        <taxon>Paraneoptera</taxon>
        <taxon>Hemiptera</taxon>
        <taxon>Sternorrhyncha</taxon>
        <taxon>Aphidomorpha</taxon>
        <taxon>Aphidoidea</taxon>
        <taxon>Aphididae</taxon>
        <taxon>Sipha</taxon>
    </lineage>
</organism>
<sequence length="190" mass="22043">MQNRSHVIVRLAVHLEGRHNVFFRSGELIQQVERARFRDTNLTAYFRLNATDPKARQYLYHEVPNHYCWNVSTCTWTRRRTNTGDRVIGRMYSVSPLDRERFYLRLLLVHRRGCVSFADVKTVDGVLHPSYEAAATALGLLEDDTAWSRCLAEACQHTTLHVKFGPSSQSSACTVCRPIRWDFTMVLRNI</sequence>
<proteinExistence type="predicted"/>
<dbReference type="PANTHER" id="PTHR10492:SF94">
    <property type="entry name" value="ATP-DEPENDENT DNA HELICASE"/>
    <property type="match status" value="1"/>
</dbReference>
<dbReference type="PANTHER" id="PTHR10492">
    <property type="match status" value="1"/>
</dbReference>
<reference evidence="2" key="1">
    <citation type="submission" date="2025-08" db="UniProtKB">
        <authorList>
            <consortium name="RefSeq"/>
        </authorList>
    </citation>
    <scope>IDENTIFICATION</scope>
    <source>
        <tissue evidence="2">Whole body</tissue>
    </source>
</reference>
<accession>A0A8B8F4W8</accession>
<dbReference type="OrthoDB" id="6622062at2759"/>
<dbReference type="RefSeq" id="XP_025405610.1">
    <property type="nucleotide sequence ID" value="XM_025549825.1"/>
</dbReference>
<dbReference type="GeneID" id="112679891"/>
<evidence type="ECO:0000313" key="1">
    <source>
        <dbReference type="Proteomes" id="UP000694846"/>
    </source>
</evidence>
<dbReference type="Proteomes" id="UP000694846">
    <property type="component" value="Unplaced"/>
</dbReference>